<evidence type="ECO:0000256" key="1">
    <source>
        <dbReference type="SAM" id="MobiDB-lite"/>
    </source>
</evidence>
<reference evidence="2" key="2">
    <citation type="journal article" date="2023" name="IMA Fungus">
        <title>Comparative genomic study of the Penicillium genus elucidates a diverse pangenome and 15 lateral gene transfer events.</title>
        <authorList>
            <person name="Petersen C."/>
            <person name="Sorensen T."/>
            <person name="Nielsen M.R."/>
            <person name="Sondergaard T.E."/>
            <person name="Sorensen J.L."/>
            <person name="Fitzpatrick D.A."/>
            <person name="Frisvad J.C."/>
            <person name="Nielsen K.L."/>
        </authorList>
    </citation>
    <scope>NUCLEOTIDE SEQUENCE</scope>
    <source>
        <strain evidence="2">IBT 29495</strain>
    </source>
</reference>
<dbReference type="Proteomes" id="UP001149954">
    <property type="component" value="Unassembled WGS sequence"/>
</dbReference>
<gene>
    <name evidence="2" type="ORF">N7463_006141</name>
</gene>
<protein>
    <submittedName>
        <fullName evidence="2">Uncharacterized protein</fullName>
    </submittedName>
</protein>
<organism evidence="2 3">
    <name type="scientific">Penicillium fimorum</name>
    <dbReference type="NCBI Taxonomy" id="1882269"/>
    <lineage>
        <taxon>Eukaryota</taxon>
        <taxon>Fungi</taxon>
        <taxon>Dikarya</taxon>
        <taxon>Ascomycota</taxon>
        <taxon>Pezizomycotina</taxon>
        <taxon>Eurotiomycetes</taxon>
        <taxon>Eurotiomycetidae</taxon>
        <taxon>Eurotiales</taxon>
        <taxon>Aspergillaceae</taxon>
        <taxon>Penicillium</taxon>
    </lineage>
</organism>
<reference evidence="2" key="1">
    <citation type="submission" date="2022-12" db="EMBL/GenBank/DDBJ databases">
        <authorList>
            <person name="Petersen C."/>
        </authorList>
    </citation>
    <scope>NUCLEOTIDE SEQUENCE</scope>
    <source>
        <strain evidence="2">IBT 29495</strain>
    </source>
</reference>
<name>A0A9W9XTS9_9EURO</name>
<sequence length="70" mass="7779">MPASELPTTMHFHIMRPMGYQLRSLESPTLSPKLSYNGVTSETCNQEDLSPSTLESATTDSALSIIEDYR</sequence>
<evidence type="ECO:0000313" key="3">
    <source>
        <dbReference type="Proteomes" id="UP001149954"/>
    </source>
</evidence>
<accession>A0A9W9XTS9</accession>
<dbReference type="EMBL" id="JAPWDS010000003">
    <property type="protein sequence ID" value="KAJ5503267.1"/>
    <property type="molecule type" value="Genomic_DNA"/>
</dbReference>
<evidence type="ECO:0000313" key="2">
    <source>
        <dbReference type="EMBL" id="KAJ5503267.1"/>
    </source>
</evidence>
<feature type="region of interest" description="Disordered" evidence="1">
    <location>
        <begin position="37"/>
        <end position="57"/>
    </location>
</feature>
<proteinExistence type="predicted"/>
<keyword evidence="3" id="KW-1185">Reference proteome</keyword>
<comment type="caution">
    <text evidence="2">The sequence shown here is derived from an EMBL/GenBank/DDBJ whole genome shotgun (WGS) entry which is preliminary data.</text>
</comment>
<dbReference type="AlphaFoldDB" id="A0A9W9XTS9"/>